<name>A0A9P5NY12_GYMJU</name>
<dbReference type="Proteomes" id="UP000724874">
    <property type="component" value="Unassembled WGS sequence"/>
</dbReference>
<reference evidence="1" key="1">
    <citation type="submission" date="2020-11" db="EMBL/GenBank/DDBJ databases">
        <authorList>
            <consortium name="DOE Joint Genome Institute"/>
            <person name="Ahrendt S."/>
            <person name="Riley R."/>
            <person name="Andreopoulos W."/>
            <person name="LaButti K."/>
            <person name="Pangilinan J."/>
            <person name="Ruiz-duenas F.J."/>
            <person name="Barrasa J.M."/>
            <person name="Sanchez-Garcia M."/>
            <person name="Camarero S."/>
            <person name="Miyauchi S."/>
            <person name="Serrano A."/>
            <person name="Linde D."/>
            <person name="Babiker R."/>
            <person name="Drula E."/>
            <person name="Ayuso-Fernandez I."/>
            <person name="Pacheco R."/>
            <person name="Padilla G."/>
            <person name="Ferreira P."/>
            <person name="Barriuso J."/>
            <person name="Kellner H."/>
            <person name="Castanera R."/>
            <person name="Alfaro M."/>
            <person name="Ramirez L."/>
            <person name="Pisabarro A.G."/>
            <person name="Kuo A."/>
            <person name="Tritt A."/>
            <person name="Lipzen A."/>
            <person name="He G."/>
            <person name="Yan M."/>
            <person name="Ng V."/>
            <person name="Cullen D."/>
            <person name="Martin F."/>
            <person name="Rosso M.-N."/>
            <person name="Henrissat B."/>
            <person name="Hibbett D."/>
            <person name="Martinez A.T."/>
            <person name="Grigoriev I.V."/>
        </authorList>
    </citation>
    <scope>NUCLEOTIDE SEQUENCE</scope>
    <source>
        <strain evidence="1">AH 44721</strain>
    </source>
</reference>
<sequence>MNAEIDILEMLSKKPHPNIVEYPGCFRDGDCILIKGGVPANQRPPFDADEVIS</sequence>
<comment type="caution">
    <text evidence="1">The sequence shown here is derived from an EMBL/GenBank/DDBJ whole genome shotgun (WGS) entry which is preliminary data.</text>
</comment>
<gene>
    <name evidence="1" type="ORF">CPB84DRAFT_1768658</name>
</gene>
<organism evidence="1 2">
    <name type="scientific">Gymnopilus junonius</name>
    <name type="common">Spectacular rustgill mushroom</name>
    <name type="synonym">Gymnopilus spectabilis subsp. junonius</name>
    <dbReference type="NCBI Taxonomy" id="109634"/>
    <lineage>
        <taxon>Eukaryota</taxon>
        <taxon>Fungi</taxon>
        <taxon>Dikarya</taxon>
        <taxon>Basidiomycota</taxon>
        <taxon>Agaricomycotina</taxon>
        <taxon>Agaricomycetes</taxon>
        <taxon>Agaricomycetidae</taxon>
        <taxon>Agaricales</taxon>
        <taxon>Agaricineae</taxon>
        <taxon>Hymenogastraceae</taxon>
        <taxon>Gymnopilus</taxon>
    </lineage>
</organism>
<dbReference type="OrthoDB" id="4062651at2759"/>
<protein>
    <submittedName>
        <fullName evidence="1">Uncharacterized protein</fullName>
    </submittedName>
</protein>
<dbReference type="AlphaFoldDB" id="A0A9P5NY12"/>
<evidence type="ECO:0000313" key="1">
    <source>
        <dbReference type="EMBL" id="KAF8907727.1"/>
    </source>
</evidence>
<evidence type="ECO:0000313" key="2">
    <source>
        <dbReference type="Proteomes" id="UP000724874"/>
    </source>
</evidence>
<accession>A0A9P5NY12</accession>
<keyword evidence="2" id="KW-1185">Reference proteome</keyword>
<proteinExistence type="predicted"/>
<dbReference type="InterPro" id="IPR011009">
    <property type="entry name" value="Kinase-like_dom_sf"/>
</dbReference>
<dbReference type="EMBL" id="JADNYJ010000014">
    <property type="protein sequence ID" value="KAF8907727.1"/>
    <property type="molecule type" value="Genomic_DNA"/>
</dbReference>
<dbReference type="SUPFAM" id="SSF56112">
    <property type="entry name" value="Protein kinase-like (PK-like)"/>
    <property type="match status" value="1"/>
</dbReference>